<gene>
    <name evidence="2" type="ORF">HU200_017575</name>
</gene>
<dbReference type="EMBL" id="JACEFO010001623">
    <property type="protein sequence ID" value="KAF8729627.1"/>
    <property type="molecule type" value="Genomic_DNA"/>
</dbReference>
<feature type="region of interest" description="Disordered" evidence="1">
    <location>
        <begin position="24"/>
        <end position="50"/>
    </location>
</feature>
<dbReference type="OrthoDB" id="686404at2759"/>
<name>A0A835KIU5_9POAL</name>
<evidence type="ECO:0000313" key="2">
    <source>
        <dbReference type="EMBL" id="KAF8729627.1"/>
    </source>
</evidence>
<dbReference type="AlphaFoldDB" id="A0A835KIU5"/>
<evidence type="ECO:0000313" key="3">
    <source>
        <dbReference type="Proteomes" id="UP000636709"/>
    </source>
</evidence>
<evidence type="ECO:0000256" key="1">
    <source>
        <dbReference type="SAM" id="MobiDB-lite"/>
    </source>
</evidence>
<dbReference type="PANTHER" id="PTHR33994">
    <property type="entry name" value="OS04G0515000 PROTEIN"/>
    <property type="match status" value="1"/>
</dbReference>
<proteinExistence type="predicted"/>
<protein>
    <submittedName>
        <fullName evidence="2">Uncharacterized protein</fullName>
    </submittedName>
</protein>
<accession>A0A835KIU5</accession>
<dbReference type="PANTHER" id="PTHR33994:SF10">
    <property type="entry name" value="OS04G0508700 PROTEIN"/>
    <property type="match status" value="1"/>
</dbReference>
<keyword evidence="3" id="KW-1185">Reference proteome</keyword>
<reference evidence="2" key="1">
    <citation type="submission" date="2020-07" db="EMBL/GenBank/DDBJ databases">
        <title>Genome sequence and genetic diversity analysis of an under-domesticated orphan crop, white fonio (Digitaria exilis).</title>
        <authorList>
            <person name="Bennetzen J.L."/>
            <person name="Chen S."/>
            <person name="Ma X."/>
            <person name="Wang X."/>
            <person name="Yssel A.E.J."/>
            <person name="Chaluvadi S.R."/>
            <person name="Johnson M."/>
            <person name="Gangashetty P."/>
            <person name="Hamidou F."/>
            <person name="Sanogo M.D."/>
            <person name="Zwaenepoel A."/>
            <person name="Wallace J."/>
            <person name="Van De Peer Y."/>
            <person name="Van Deynze A."/>
        </authorList>
    </citation>
    <scope>NUCLEOTIDE SEQUENCE</scope>
    <source>
        <tissue evidence="2">Leaves</tissue>
    </source>
</reference>
<comment type="caution">
    <text evidence="2">The sequence shown here is derived from an EMBL/GenBank/DDBJ whole genome shotgun (WGS) entry which is preliminary data.</text>
</comment>
<feature type="region of interest" description="Disordered" evidence="1">
    <location>
        <begin position="373"/>
        <end position="402"/>
    </location>
</feature>
<sequence>MGAKTRPHFWPSCVVRLSSRTPTRAQATSGFQIRRPRQRSHQSWRSLDHAPPHVAPPQFPCARVTVAASVLPSVRGDIPHAAATRPYPFRPSARTPRRIFLACPARCGLSAHGVTAAADVRDVAATATIVALAGVMISLGVAPLSSSMDSLDPIYRFFYCIPASRRQRQVARGRLPVPATQAFPPPNFITPCEFMTRQLLVDYVAITDVSGFDPSTDLGQGRTVVVLIPAFNLRVGMASHITLGAGGCIGPDTSIKVSYSHLHLPMASCRALEMCVAPGQAAGPLLAVARGCDVAVPAYLVDSLAEDLRRGEAIRPAVGEGMDTPVLPHPQIHRRPPAACPFSDSAESTSSSGPSLRVAGHLLLVVPPLRASKAARSHRRRAPLRCSGGSASSPRRRPLQQRLTARSLPPASLAPWPACPACDGVRLAAVVSLSAAARRTPADVPSVSLLSAITTLSYPLSFSRSLTLLLDQISPHVSPAQWPGVARVRLRTELEGGYVLGEDWACHVTRPIRARGHGDQSCPPCARLTGIDIPSYARWRYIGTTCGAGRSASSRLRTRRSPVNASSPRPRILAPHVAHVPHPTQPISAQKQGSCLLPSSSHRGIANTDQPLHIRRPPPPVFCIGAAPLVHKGILLSSCPTPHVPLAVQTPQPTTVHDSISSAEQPPEIAAHQCDSFIVSTIKEYVSSHHLISR</sequence>
<feature type="compositionally biased region" description="Basic residues" evidence="1">
    <location>
        <begin position="373"/>
        <end position="383"/>
    </location>
</feature>
<dbReference type="Proteomes" id="UP000636709">
    <property type="component" value="Unassembled WGS sequence"/>
</dbReference>
<organism evidence="2 3">
    <name type="scientific">Digitaria exilis</name>
    <dbReference type="NCBI Taxonomy" id="1010633"/>
    <lineage>
        <taxon>Eukaryota</taxon>
        <taxon>Viridiplantae</taxon>
        <taxon>Streptophyta</taxon>
        <taxon>Embryophyta</taxon>
        <taxon>Tracheophyta</taxon>
        <taxon>Spermatophyta</taxon>
        <taxon>Magnoliopsida</taxon>
        <taxon>Liliopsida</taxon>
        <taxon>Poales</taxon>
        <taxon>Poaceae</taxon>
        <taxon>PACMAD clade</taxon>
        <taxon>Panicoideae</taxon>
        <taxon>Panicodae</taxon>
        <taxon>Paniceae</taxon>
        <taxon>Anthephorinae</taxon>
        <taxon>Digitaria</taxon>
    </lineage>
</organism>